<dbReference type="EMBL" id="AJWJ01000148">
    <property type="protein sequence ID" value="KAF2074428.1"/>
    <property type="molecule type" value="Genomic_DNA"/>
</dbReference>
<dbReference type="InterPro" id="IPR008615">
    <property type="entry name" value="FNIP"/>
</dbReference>
<dbReference type="PANTHER" id="PTHR32134">
    <property type="entry name" value="FNIP REPEAT-CONTAINING PROTEIN"/>
    <property type="match status" value="1"/>
</dbReference>
<gene>
    <name evidence="2" type="ORF">CYY_004284</name>
</gene>
<dbReference type="AlphaFoldDB" id="A0A8J4V0G5"/>
<proteinExistence type="predicted"/>
<evidence type="ECO:0000256" key="1">
    <source>
        <dbReference type="ARBA" id="ARBA00022737"/>
    </source>
</evidence>
<dbReference type="Pfam" id="PF05725">
    <property type="entry name" value="FNIP"/>
    <property type="match status" value="1"/>
</dbReference>
<protein>
    <submittedName>
        <fullName evidence="2">Uncharacterized protein</fullName>
    </submittedName>
</protein>
<dbReference type="Proteomes" id="UP000695562">
    <property type="component" value="Unassembled WGS sequence"/>
</dbReference>
<dbReference type="PANTHER" id="PTHR32134:SF92">
    <property type="entry name" value="FNIP REPEAT-CONTAINING PROTEIN"/>
    <property type="match status" value="1"/>
</dbReference>
<name>A0A8J4V0G5_9MYCE</name>
<organism evidence="2 3">
    <name type="scientific">Polysphondylium violaceum</name>
    <dbReference type="NCBI Taxonomy" id="133409"/>
    <lineage>
        <taxon>Eukaryota</taxon>
        <taxon>Amoebozoa</taxon>
        <taxon>Evosea</taxon>
        <taxon>Eumycetozoa</taxon>
        <taxon>Dictyostelia</taxon>
        <taxon>Dictyosteliales</taxon>
        <taxon>Dictyosteliaceae</taxon>
        <taxon>Polysphondylium</taxon>
    </lineage>
</organism>
<keyword evidence="3" id="KW-1185">Reference proteome</keyword>
<evidence type="ECO:0000313" key="3">
    <source>
        <dbReference type="Proteomes" id="UP000695562"/>
    </source>
</evidence>
<evidence type="ECO:0000313" key="2">
    <source>
        <dbReference type="EMBL" id="KAF2074428.1"/>
    </source>
</evidence>
<accession>A0A8J4V0G5</accession>
<keyword evidence="1" id="KW-0677">Repeat</keyword>
<sequence length="544" mass="61307">MDQQFYSIWRNLYIRSIITKKVANNKNLKITLPYLEKNLNSLKNLLANDDLILITLFLRTLEELKAFLKNSELVQLIDTLDLTLLTEDIIPSTIELPKSIVKYVCINNAHPSILPDSTTDLSLYFCQLQRNTLPKGLKNLKLYSRFPILEPDILPDGLETLLIQESLIENSVLPASLTSFHLDGDAGPLGENTIPPSVKTLKGFSDLESVSNIQLSKDCCTKEFCGLLNSHQIELLSQNTWIKIIRVTFEHVLMPGVLPPQLEDLFWAASCSLRQGVLPEGLTTLHLPQLHGYLERDVLPSTLTFFKCVYLYFSPDHSAKGILPDSLTTLEVSTISNCQAEDLPPSLTNLALIADQFTKDIVPKSIAFLTLSFPKPRVRLTLDNVPNLTKLKLVSMNQPKFFIIPRTVTHLITTCSILPSFVPHTVTNLYIEALCNIKHGTIPWGCREVTMHHERPFKEDEIPWSVKKMTFISSRCPNIGILPQSVTDLNFLFKPGRILPTGVPSFLNTYKMDGILFSNVIQSHSIDENHSQENEINYSSCTVL</sequence>
<reference evidence="2" key="1">
    <citation type="submission" date="2020-01" db="EMBL/GenBank/DDBJ databases">
        <title>Development of genomics and gene disruption for Polysphondylium violaceum indicates a role for the polyketide synthase stlB in stalk morphogenesis.</title>
        <authorList>
            <person name="Narita B."/>
            <person name="Kawabe Y."/>
            <person name="Kin K."/>
            <person name="Saito T."/>
            <person name="Gibbs R."/>
            <person name="Kuspa A."/>
            <person name="Muzny D."/>
            <person name="Queller D."/>
            <person name="Richards S."/>
            <person name="Strassman J."/>
            <person name="Sucgang R."/>
            <person name="Worley K."/>
            <person name="Schaap P."/>
        </authorList>
    </citation>
    <scope>NUCLEOTIDE SEQUENCE</scope>
    <source>
        <strain evidence="2">QSvi11</strain>
    </source>
</reference>
<comment type="caution">
    <text evidence="2">The sequence shown here is derived from an EMBL/GenBank/DDBJ whole genome shotgun (WGS) entry which is preliminary data.</text>
</comment>
<dbReference type="InterPro" id="IPR051251">
    <property type="entry name" value="STK_FNIP-Repeat"/>
</dbReference>